<dbReference type="FunFam" id="3.40.50.720:FF:000209">
    <property type="entry name" value="Polyketide synthase Pks12"/>
    <property type="match status" value="1"/>
</dbReference>
<dbReference type="Pfam" id="PF00698">
    <property type="entry name" value="Acyl_transf_1"/>
    <property type="match status" value="1"/>
</dbReference>
<comment type="caution">
    <text evidence="11">The sequence shown here is derived from an EMBL/GenBank/DDBJ whole genome shotgun (WGS) entry which is preliminary data.</text>
</comment>
<dbReference type="Pfam" id="PF02801">
    <property type="entry name" value="Ketoacyl-synt_C"/>
    <property type="match status" value="1"/>
</dbReference>
<dbReference type="InterPro" id="IPR018201">
    <property type="entry name" value="Ketoacyl_synth_AS"/>
</dbReference>
<dbReference type="InterPro" id="IPR011032">
    <property type="entry name" value="GroES-like_sf"/>
</dbReference>
<dbReference type="SMART" id="SM00827">
    <property type="entry name" value="PKS_AT"/>
    <property type="match status" value="1"/>
</dbReference>
<dbReference type="Gene3D" id="3.30.70.3290">
    <property type="match status" value="1"/>
</dbReference>
<keyword evidence="1" id="KW-0596">Phosphopantetheine</keyword>
<dbReference type="InterPro" id="IPR014030">
    <property type="entry name" value="Ketoacyl_synth_N"/>
</dbReference>
<dbReference type="Pfam" id="PF08659">
    <property type="entry name" value="KR"/>
    <property type="match status" value="1"/>
</dbReference>
<dbReference type="InterPro" id="IPR014043">
    <property type="entry name" value="Acyl_transferase_dom"/>
</dbReference>
<dbReference type="InterPro" id="IPR036291">
    <property type="entry name" value="NAD(P)-bd_dom_sf"/>
</dbReference>
<dbReference type="SMART" id="SM00825">
    <property type="entry name" value="PKS_KS"/>
    <property type="match status" value="1"/>
</dbReference>
<dbReference type="Gene3D" id="3.40.50.11460">
    <property type="match status" value="1"/>
</dbReference>
<dbReference type="InterPro" id="IPR014031">
    <property type="entry name" value="Ketoacyl_synth_C"/>
</dbReference>
<dbReference type="SMART" id="SM01294">
    <property type="entry name" value="PKS_PP_betabranch"/>
    <property type="match status" value="1"/>
</dbReference>
<dbReference type="CDD" id="cd00833">
    <property type="entry name" value="PKS"/>
    <property type="match status" value="1"/>
</dbReference>
<dbReference type="InterPro" id="IPR049900">
    <property type="entry name" value="PKS_mFAS_DH"/>
</dbReference>
<dbReference type="Pfam" id="PF21089">
    <property type="entry name" value="PKS_DH_N"/>
    <property type="match status" value="1"/>
</dbReference>
<evidence type="ECO:0000259" key="10">
    <source>
        <dbReference type="PROSITE" id="PS52019"/>
    </source>
</evidence>
<dbReference type="InterPro" id="IPR020843">
    <property type="entry name" value="ER"/>
</dbReference>
<evidence type="ECO:0000259" key="9">
    <source>
        <dbReference type="PROSITE" id="PS52004"/>
    </source>
</evidence>
<dbReference type="Pfam" id="PF08240">
    <property type="entry name" value="ADH_N"/>
    <property type="match status" value="1"/>
</dbReference>
<dbReference type="InterPro" id="IPR013968">
    <property type="entry name" value="PKS_KR"/>
</dbReference>
<dbReference type="SMART" id="SM00822">
    <property type="entry name" value="PKS_KR"/>
    <property type="match status" value="1"/>
</dbReference>
<feature type="region of interest" description="N-terminal hotdog fold" evidence="7">
    <location>
        <begin position="882"/>
        <end position="1006"/>
    </location>
</feature>
<dbReference type="GO" id="GO:0004312">
    <property type="term" value="F:fatty acid synthase activity"/>
    <property type="evidence" value="ECO:0007669"/>
    <property type="project" value="TreeGrafter"/>
</dbReference>
<dbReference type="Gene3D" id="3.40.50.720">
    <property type="entry name" value="NAD(P)-binding Rossmann-like Domain"/>
    <property type="match status" value="1"/>
</dbReference>
<dbReference type="FunFam" id="3.40.47.10:FF:000019">
    <property type="entry name" value="Polyketide synthase type I"/>
    <property type="match status" value="1"/>
</dbReference>
<name>A0A9W6QJS9_9PSEU</name>
<dbReference type="InterPro" id="IPR006162">
    <property type="entry name" value="Ppantetheine_attach_site"/>
</dbReference>
<dbReference type="SMART" id="SM00823">
    <property type="entry name" value="PKS_PP"/>
    <property type="match status" value="1"/>
</dbReference>
<dbReference type="GO" id="GO:0004315">
    <property type="term" value="F:3-oxoacyl-[acyl-carrier-protein] synthase activity"/>
    <property type="evidence" value="ECO:0007669"/>
    <property type="project" value="InterPro"/>
</dbReference>
<dbReference type="Gene3D" id="3.10.129.110">
    <property type="entry name" value="Polyketide synthase dehydratase"/>
    <property type="match status" value="1"/>
</dbReference>
<dbReference type="InterPro" id="IPR042104">
    <property type="entry name" value="PKS_dehydratase_sf"/>
</dbReference>
<keyword evidence="2" id="KW-0597">Phosphoprotein</keyword>
<dbReference type="FunFam" id="3.90.180.10:FF:000032">
    <property type="entry name" value="Probable polyketide synthase pks1"/>
    <property type="match status" value="1"/>
</dbReference>
<protein>
    <recommendedName>
        <fullName evidence="13">Acyl transferase domain-containing protein</fullName>
    </recommendedName>
</protein>
<dbReference type="Pfam" id="PF16197">
    <property type="entry name" value="KAsynt_C_assoc"/>
    <property type="match status" value="1"/>
</dbReference>
<dbReference type="InterPro" id="IPR049551">
    <property type="entry name" value="PKS_DH_C"/>
</dbReference>
<evidence type="ECO:0000256" key="1">
    <source>
        <dbReference type="ARBA" id="ARBA00022450"/>
    </source>
</evidence>
<dbReference type="SUPFAM" id="SSF52151">
    <property type="entry name" value="FabD/lysophospholipase-like"/>
    <property type="match status" value="1"/>
</dbReference>
<gene>
    <name evidence="11" type="ORF">Aglo03_07100</name>
</gene>
<feature type="region of interest" description="C-terminal hotdog fold" evidence="7">
    <location>
        <begin position="1018"/>
        <end position="1147"/>
    </location>
</feature>
<dbReference type="PROSITE" id="PS00012">
    <property type="entry name" value="PHOSPHOPANTETHEINE"/>
    <property type="match status" value="1"/>
</dbReference>
<dbReference type="GO" id="GO:0016491">
    <property type="term" value="F:oxidoreductase activity"/>
    <property type="evidence" value="ECO:0007669"/>
    <property type="project" value="InterPro"/>
</dbReference>
<feature type="active site" description="Proton donor; for dehydratase activity" evidence="7">
    <location>
        <position position="1074"/>
    </location>
</feature>
<dbReference type="InterPro" id="IPR032821">
    <property type="entry name" value="PKS_assoc"/>
</dbReference>
<keyword evidence="6" id="KW-0012">Acyltransferase</keyword>
<feature type="domain" description="Ketosynthase family 3 (KS3)" evidence="9">
    <location>
        <begin position="23"/>
        <end position="435"/>
    </location>
</feature>
<dbReference type="InterPro" id="IPR036736">
    <property type="entry name" value="ACP-like_sf"/>
</dbReference>
<dbReference type="PROSITE" id="PS52019">
    <property type="entry name" value="PKS_MFAS_DH"/>
    <property type="match status" value="1"/>
</dbReference>
<dbReference type="GO" id="GO:0006633">
    <property type="term" value="P:fatty acid biosynthetic process"/>
    <property type="evidence" value="ECO:0007669"/>
    <property type="project" value="InterPro"/>
</dbReference>
<dbReference type="CDD" id="cd08956">
    <property type="entry name" value="KR_3_FAS_SDR_x"/>
    <property type="match status" value="1"/>
</dbReference>
<dbReference type="SUPFAM" id="SSF55048">
    <property type="entry name" value="Probable ACP-binding domain of malonyl-CoA ACP transacylase"/>
    <property type="match status" value="1"/>
</dbReference>
<evidence type="ECO:0000256" key="4">
    <source>
        <dbReference type="ARBA" id="ARBA00022737"/>
    </source>
</evidence>
<dbReference type="EMBL" id="BSSD01000001">
    <property type="protein sequence ID" value="GLW89894.1"/>
    <property type="molecule type" value="Genomic_DNA"/>
</dbReference>
<keyword evidence="3" id="KW-0808">Transferase</keyword>
<dbReference type="Pfam" id="PF00109">
    <property type="entry name" value="ketoacyl-synt"/>
    <property type="match status" value="1"/>
</dbReference>
<dbReference type="Pfam" id="PF14765">
    <property type="entry name" value="PS-DH"/>
    <property type="match status" value="1"/>
</dbReference>
<dbReference type="SUPFAM" id="SSF47336">
    <property type="entry name" value="ACP-like"/>
    <property type="match status" value="1"/>
</dbReference>
<dbReference type="InterPro" id="IPR001227">
    <property type="entry name" value="Ac_transferase_dom_sf"/>
</dbReference>
<reference evidence="11" key="1">
    <citation type="submission" date="2023-02" db="EMBL/GenBank/DDBJ databases">
        <title>Actinokineospora globicatena NBRC 15670.</title>
        <authorList>
            <person name="Ichikawa N."/>
            <person name="Sato H."/>
            <person name="Tonouchi N."/>
        </authorList>
    </citation>
    <scope>NUCLEOTIDE SEQUENCE</scope>
    <source>
        <strain evidence="11">NBRC 15670</strain>
    </source>
</reference>
<dbReference type="InterPro" id="IPR013154">
    <property type="entry name" value="ADH-like_N"/>
</dbReference>
<dbReference type="InterPro" id="IPR020806">
    <property type="entry name" value="PKS_PP-bd"/>
</dbReference>
<dbReference type="Pfam" id="PF00550">
    <property type="entry name" value="PP-binding"/>
    <property type="match status" value="1"/>
</dbReference>
<evidence type="ECO:0000256" key="3">
    <source>
        <dbReference type="ARBA" id="ARBA00022679"/>
    </source>
</evidence>
<dbReference type="SUPFAM" id="SSF51735">
    <property type="entry name" value="NAD(P)-binding Rossmann-fold domains"/>
    <property type="match status" value="3"/>
</dbReference>
<dbReference type="InterPro" id="IPR055123">
    <property type="entry name" value="SpnB-like_Rossmann"/>
</dbReference>
<dbReference type="SUPFAM" id="SSF53901">
    <property type="entry name" value="Thiolase-like"/>
    <property type="match status" value="1"/>
</dbReference>
<evidence type="ECO:0000256" key="6">
    <source>
        <dbReference type="ARBA" id="ARBA00023315"/>
    </source>
</evidence>
<dbReference type="Gene3D" id="3.90.180.10">
    <property type="entry name" value="Medium-chain alcohol dehydrogenases, catalytic domain"/>
    <property type="match status" value="1"/>
</dbReference>
<dbReference type="Proteomes" id="UP001165042">
    <property type="component" value="Unassembled WGS sequence"/>
</dbReference>
<dbReference type="InterPro" id="IPR009081">
    <property type="entry name" value="PP-bd_ACP"/>
</dbReference>
<evidence type="ECO:0000256" key="2">
    <source>
        <dbReference type="ARBA" id="ARBA00022553"/>
    </source>
</evidence>
<dbReference type="SMART" id="SM00826">
    <property type="entry name" value="PKS_DH"/>
    <property type="match status" value="1"/>
</dbReference>
<evidence type="ECO:0000256" key="7">
    <source>
        <dbReference type="PROSITE-ProRule" id="PRU01363"/>
    </source>
</evidence>
<dbReference type="InterPro" id="IPR020807">
    <property type="entry name" value="PKS_DH"/>
</dbReference>
<dbReference type="CDD" id="cd05195">
    <property type="entry name" value="enoyl_red"/>
    <property type="match status" value="1"/>
</dbReference>
<dbReference type="InterPro" id="IPR050091">
    <property type="entry name" value="PKS_NRPS_Biosynth_Enz"/>
</dbReference>
<dbReference type="InterPro" id="IPR016039">
    <property type="entry name" value="Thiolase-like"/>
</dbReference>
<dbReference type="PROSITE" id="PS50075">
    <property type="entry name" value="CARRIER"/>
    <property type="match status" value="1"/>
</dbReference>
<proteinExistence type="predicted"/>
<dbReference type="PROSITE" id="PS52004">
    <property type="entry name" value="KS3_2"/>
    <property type="match status" value="1"/>
</dbReference>
<dbReference type="InterPro" id="IPR016035">
    <property type="entry name" value="Acyl_Trfase/lysoPLipase"/>
</dbReference>
<evidence type="ECO:0000313" key="12">
    <source>
        <dbReference type="Proteomes" id="UP001165042"/>
    </source>
</evidence>
<dbReference type="InterPro" id="IPR016036">
    <property type="entry name" value="Malonyl_transacylase_ACP-bd"/>
</dbReference>
<keyword evidence="12" id="KW-1185">Reference proteome</keyword>
<feature type="domain" description="Carrier" evidence="8">
    <location>
        <begin position="1911"/>
        <end position="1986"/>
    </location>
</feature>
<dbReference type="GO" id="GO:0031177">
    <property type="term" value="F:phosphopantetheine binding"/>
    <property type="evidence" value="ECO:0007669"/>
    <property type="project" value="InterPro"/>
</dbReference>
<dbReference type="InterPro" id="IPR049552">
    <property type="entry name" value="PKS_DH_N"/>
</dbReference>
<dbReference type="SUPFAM" id="SSF50129">
    <property type="entry name" value="GroES-like"/>
    <property type="match status" value="1"/>
</dbReference>
<feature type="domain" description="PKS/mFAS DH" evidence="10">
    <location>
        <begin position="882"/>
        <end position="1147"/>
    </location>
</feature>
<dbReference type="PROSITE" id="PS00606">
    <property type="entry name" value="KS3_1"/>
    <property type="match status" value="1"/>
</dbReference>
<dbReference type="InterPro" id="IPR020841">
    <property type="entry name" value="PKS_Beta-ketoAc_synthase_dom"/>
</dbReference>
<dbReference type="InterPro" id="IPR057326">
    <property type="entry name" value="KR_dom"/>
</dbReference>
<organism evidence="11 12">
    <name type="scientific">Actinokineospora globicatena</name>
    <dbReference type="NCBI Taxonomy" id="103729"/>
    <lineage>
        <taxon>Bacteria</taxon>
        <taxon>Bacillati</taxon>
        <taxon>Actinomycetota</taxon>
        <taxon>Actinomycetes</taxon>
        <taxon>Pseudonocardiales</taxon>
        <taxon>Pseudonocardiaceae</taxon>
        <taxon>Actinokineospora</taxon>
    </lineage>
</organism>
<keyword evidence="5" id="KW-0511">Multifunctional enzyme</keyword>
<dbReference type="Gene3D" id="3.40.47.10">
    <property type="match status" value="1"/>
</dbReference>
<dbReference type="Pfam" id="PF22953">
    <property type="entry name" value="SpnB_Rossmann"/>
    <property type="match status" value="1"/>
</dbReference>
<dbReference type="SMART" id="SM00829">
    <property type="entry name" value="PKS_ER"/>
    <property type="match status" value="1"/>
</dbReference>
<feature type="active site" description="Proton acceptor; for dehydratase activity" evidence="7">
    <location>
        <position position="914"/>
    </location>
</feature>
<dbReference type="Gene3D" id="1.10.1200.10">
    <property type="entry name" value="ACP-like"/>
    <property type="match status" value="1"/>
</dbReference>
<sequence length="2058" mass="215042">MRATLKENARLRDARDRLAARQGEPVAIVAAGCRYPGAVTSPDDLWDLVSGGVDAITDVPGDRGWDLAGAFGDDPARAGGFLADAAGFDAGFFGISPREALAMDPQQRLLLEVAWETFERAGLPPRTASRVGVFVGTNGQDYGSWSSTPSPEVAGHALTGGAAAVLSGRISYAFGFEGPALTVDTACSSSLVALHLACQSLRAGECDLALAGGVTVMATPNVFLEFARQGGLAADGRCKSFAESADGTGWGEGAGLLLLERLSDARRNGREILAVVRGSAVNSDGASNGLTAPNGLAQERVIRRAVADAGLSLSDVDFVEAHGTGTRLGDPIEAQALVDTYGRDRRGPLWLGSVKSNIGHTQAAAGVAGVIKAVWAMRHGLLPATLHVDAPTSRVGWPESVRLLTENTQWPGPTRRAAVSSFGIGGTNAHIVLEEPTADPGSSEDVVRGLPVLAWPVSAKTPEALRAQAGKLCAHASGRPVDVGFSLGATRTAFTERAVVVGTDHEALSAGVRALADGRDAPEVIRGSAGAVGPLAFVFSGQGGQRPGMGRALHGAFPVFAAAFDEACAEVDRHLARAEGVRDVVFGSDGSLLDRTLWAQPGVFALQIGLVRLFESWGVRPDIVLGHSVGEVAAAHAAGVLSLPEAARLVAWRARLMESLSPGGAMVAVTAGVDAVQRFLGDRVSVSAVNAADSVVLSGDRDALIDVAAELVRLGVRTTWLRVSHAFHSHRVEPVLAELAEITASLGFGVAAVPVVSTLTGDLDTAGALADPGYWVRQAREPVRFAEGVGALVRQGVDTVVEIGPDGALSALVRAVTAIPVLRREQDEAHSAVAALARLHTRGAEVDWRAFYAGTGARRVDLPTYAFQRRRYWLGPSTGTGGPLLRTEVVLAEDDGVVFSGSLSTATHPWLADHRVLGEVVVPGTAVLELALRAGARVGCPLVVDLTLEAPLVLPESAEIEVQWRVGAPDDLGRRRAALHSRPDGSAGHDWTQHATGLLAAGPVDVPARLTAWPPPDAAPVDIDGLYRDLADRGHDYGPACRGLKSAWRRGVEVFAEVEVTERDGFEVHPAPLDAALHAAVVDVDGVRVPFQWEGARLHPGASSVARARITPARDDAVSLSMWDTAGRPVLSVDRLALRRARTWRAEPGARLSLPGWRVVTPVTTAPRPSHVVLGAVASAHPDPLPLAAVVAAGAACPEVVIAPVPSGGHVQEVTRHVLDLLRAWSADPRLRDSRLVVATRGAVAVEPGEPVTDPAQAAARGLVRSAQTEHPGRFVLVDATSTAHLLAALPAVMACGEPEVALRGADVHAPVLLPPPHDALTAPDSTGWRLETTRPGTLEALALLPEPSATAPLGHGQVRIAVRAAGVNFRDALIALGMYPDAAPMGSEAAGVVVETGPGVVGVEPGDRVMGMVPRSFGPYAVADHRTVTRMPEGWGFAQAASTPIAFLTAYYALVDLAALRPGETVLVHSGAGGVGMAAIQLAEHLGARVYATASEGKWAYVGLDRERLASSRTTEFEGAFRAATGGRGVDVVLNSLAGEFVDASLRLLPRGGRFLELGKTDVRVADEVAAAHPGVAYRAFDTAEAGARRVGEMLRELVALFDRGALTPLPVTAWDVRRAPEALRHLSQARHVGKLVLTTPPEWDTAGTVLITGGTGALGAEVARHLVVEHGARDLVLVGRRGPEAEGAAKLVRGLTALGADVSVRACDVADPEALRAVLAEVPATRPVTAVVHAAGVLDDCVVDSLTPLRLDRVLRPKVDGARNLDALIGPDVLLVLFSSISGVLGNGGQAAYAAANSFLDALAQRRQSSGRPTRSLAWGPWAGRGMAGALPDADRDRLRRGGLVPFSPAEALACFDSACAGAFPVVAPVRFSGPPGGHRVPGPRRGEVVEDAVDLRRLAGQVDPERRRVLVELVRARAAAVLGFTGPREIAASATFKALGFDSLTSVELRNRLDDATGLRLPSTLVFDHPTPEALAAHLDSALSADRLTTAFEEFDRWAAALPGLVADDATRARVAERLRSVLRGLVAAESLPDRIRSATDDELFRLLDTDLELS</sequence>
<evidence type="ECO:0000259" key="8">
    <source>
        <dbReference type="PROSITE" id="PS50075"/>
    </source>
</evidence>
<dbReference type="PANTHER" id="PTHR43775">
    <property type="entry name" value="FATTY ACID SYNTHASE"/>
    <property type="match status" value="1"/>
</dbReference>
<evidence type="ECO:0008006" key="13">
    <source>
        <dbReference type="Google" id="ProtNLM"/>
    </source>
</evidence>
<accession>A0A9W6QJS9</accession>
<evidence type="ECO:0000256" key="5">
    <source>
        <dbReference type="ARBA" id="ARBA00023268"/>
    </source>
</evidence>
<dbReference type="Gene3D" id="3.40.366.10">
    <property type="entry name" value="Malonyl-Coenzyme A Acyl Carrier Protein, domain 2"/>
    <property type="match status" value="1"/>
</dbReference>
<keyword evidence="4" id="KW-0677">Repeat</keyword>
<dbReference type="Pfam" id="PF13602">
    <property type="entry name" value="ADH_zinc_N_2"/>
    <property type="match status" value="1"/>
</dbReference>
<dbReference type="PANTHER" id="PTHR43775:SF51">
    <property type="entry name" value="INACTIVE PHENOLPHTHIOCEROL SYNTHESIS POLYKETIDE SYNTHASE TYPE I PKS1-RELATED"/>
    <property type="match status" value="1"/>
</dbReference>
<dbReference type="FunFam" id="1.10.1200.10:FF:000007">
    <property type="entry name" value="Probable polyketide synthase pks17"/>
    <property type="match status" value="1"/>
</dbReference>
<evidence type="ECO:0000313" key="11">
    <source>
        <dbReference type="EMBL" id="GLW89894.1"/>
    </source>
</evidence>